<keyword evidence="5 6" id="KW-0482">Metalloprotease</keyword>
<keyword evidence="4 6" id="KW-0862">Zinc</keyword>
<dbReference type="GO" id="GO:0016020">
    <property type="term" value="C:membrane"/>
    <property type="evidence" value="ECO:0007669"/>
    <property type="project" value="TreeGrafter"/>
</dbReference>
<feature type="domain" description="DUF7092" evidence="8">
    <location>
        <begin position="12"/>
        <end position="83"/>
    </location>
</feature>
<evidence type="ECO:0000256" key="2">
    <source>
        <dbReference type="ARBA" id="ARBA00022723"/>
    </source>
</evidence>
<keyword evidence="2" id="KW-0479">Metal-binding</keyword>
<comment type="cofactor">
    <cofactor evidence="6">
        <name>Zn(2+)</name>
        <dbReference type="ChEBI" id="CHEBI:29105"/>
    </cofactor>
    <text evidence="6">Binds 1 zinc ion per subunit.</text>
</comment>
<dbReference type="EMBL" id="JACIIZ010000001">
    <property type="protein sequence ID" value="MBB6249796.1"/>
    <property type="molecule type" value="Genomic_DNA"/>
</dbReference>
<dbReference type="Proteomes" id="UP000539175">
    <property type="component" value="Unassembled WGS sequence"/>
</dbReference>
<evidence type="ECO:0000313" key="9">
    <source>
        <dbReference type="EMBL" id="MBB6249796.1"/>
    </source>
</evidence>
<gene>
    <name evidence="9" type="ORF">FHS74_000329</name>
</gene>
<dbReference type="GO" id="GO:0051603">
    <property type="term" value="P:proteolysis involved in protein catabolic process"/>
    <property type="evidence" value="ECO:0007669"/>
    <property type="project" value="TreeGrafter"/>
</dbReference>
<sequence length="346" mass="37348">MTSSVGPDTETWTGRLFRAGLSRAETVSVSARGQDLVLDGTRTVARHGYTIVPPIGGGYWRFDFANGDTLEVIGGDALAAALGHRPSLLSRLERSWRLALASVPVLLGIGGAAWYWGVPFAADQAAAHLPPWVERQVTQASLDLIFRDEKGQSQVAPARRQRLTAILADMVGPEPLDRYHLHFLDAPLIGPNAFALPDGDIVVTDQLLSILDDEEVTAVLAHEVGHVRHRHGLRLALRASGLSILAAAAVGDASTAGHFLVAAPVLLLNLRFTREFETEADTTALEWLSQGGRSPCTFSHALRKIVDSPEMKRAGEIAGHLPGWLATHPVTEERLRRFDAACPVKS</sequence>
<dbReference type="AlphaFoldDB" id="A0A7X0ECA3"/>
<dbReference type="CDD" id="cd07332">
    <property type="entry name" value="M48C_Oma1_like"/>
    <property type="match status" value="1"/>
</dbReference>
<evidence type="ECO:0000256" key="3">
    <source>
        <dbReference type="ARBA" id="ARBA00022801"/>
    </source>
</evidence>
<dbReference type="PANTHER" id="PTHR22726">
    <property type="entry name" value="METALLOENDOPEPTIDASE OMA1"/>
    <property type="match status" value="1"/>
</dbReference>
<dbReference type="GO" id="GO:0046872">
    <property type="term" value="F:metal ion binding"/>
    <property type="evidence" value="ECO:0007669"/>
    <property type="project" value="UniProtKB-KW"/>
</dbReference>
<dbReference type="GO" id="GO:0004222">
    <property type="term" value="F:metalloendopeptidase activity"/>
    <property type="evidence" value="ECO:0007669"/>
    <property type="project" value="InterPro"/>
</dbReference>
<dbReference type="InterPro" id="IPR051156">
    <property type="entry name" value="Mito/Outer_Membr_Metalloprot"/>
</dbReference>
<organism evidence="9 10">
    <name type="scientific">Nitrospirillum iridis</name>
    <dbReference type="NCBI Taxonomy" id="765888"/>
    <lineage>
        <taxon>Bacteria</taxon>
        <taxon>Pseudomonadati</taxon>
        <taxon>Pseudomonadota</taxon>
        <taxon>Alphaproteobacteria</taxon>
        <taxon>Rhodospirillales</taxon>
        <taxon>Azospirillaceae</taxon>
        <taxon>Nitrospirillum</taxon>
    </lineage>
</organism>
<dbReference type="Pfam" id="PF23368">
    <property type="entry name" value="DUF7092"/>
    <property type="match status" value="1"/>
</dbReference>
<accession>A0A7X0ECA3</accession>
<evidence type="ECO:0000256" key="6">
    <source>
        <dbReference type="RuleBase" id="RU003983"/>
    </source>
</evidence>
<evidence type="ECO:0000256" key="5">
    <source>
        <dbReference type="ARBA" id="ARBA00023049"/>
    </source>
</evidence>
<proteinExistence type="inferred from homology"/>
<comment type="caution">
    <text evidence="9">The sequence shown here is derived from an EMBL/GenBank/DDBJ whole genome shotgun (WGS) entry which is preliminary data.</text>
</comment>
<dbReference type="Pfam" id="PF01435">
    <property type="entry name" value="Peptidase_M48"/>
    <property type="match status" value="1"/>
</dbReference>
<evidence type="ECO:0000256" key="1">
    <source>
        <dbReference type="ARBA" id="ARBA00022670"/>
    </source>
</evidence>
<dbReference type="InterPro" id="IPR055518">
    <property type="entry name" value="DUF7092"/>
</dbReference>
<keyword evidence="10" id="KW-1185">Reference proteome</keyword>
<name>A0A7X0ECA3_9PROT</name>
<reference evidence="9 10" key="1">
    <citation type="submission" date="2020-08" db="EMBL/GenBank/DDBJ databases">
        <title>Genomic Encyclopedia of Type Strains, Phase IV (KMG-IV): sequencing the most valuable type-strain genomes for metagenomic binning, comparative biology and taxonomic classification.</title>
        <authorList>
            <person name="Goeker M."/>
        </authorList>
    </citation>
    <scope>NUCLEOTIDE SEQUENCE [LARGE SCALE GENOMIC DNA]</scope>
    <source>
        <strain evidence="9 10">DSM 22198</strain>
    </source>
</reference>
<evidence type="ECO:0000313" key="10">
    <source>
        <dbReference type="Proteomes" id="UP000539175"/>
    </source>
</evidence>
<dbReference type="InterPro" id="IPR001915">
    <property type="entry name" value="Peptidase_M48"/>
</dbReference>
<evidence type="ECO:0000259" key="7">
    <source>
        <dbReference type="Pfam" id="PF01435"/>
    </source>
</evidence>
<dbReference type="PANTHER" id="PTHR22726:SF1">
    <property type="entry name" value="METALLOENDOPEPTIDASE OMA1, MITOCHONDRIAL"/>
    <property type="match status" value="1"/>
</dbReference>
<keyword evidence="3 6" id="KW-0378">Hydrolase</keyword>
<feature type="domain" description="Peptidase M48" evidence="7">
    <location>
        <begin position="190"/>
        <end position="339"/>
    </location>
</feature>
<evidence type="ECO:0000256" key="4">
    <source>
        <dbReference type="ARBA" id="ARBA00022833"/>
    </source>
</evidence>
<keyword evidence="1 6" id="KW-0645">Protease</keyword>
<evidence type="ECO:0000259" key="8">
    <source>
        <dbReference type="Pfam" id="PF23368"/>
    </source>
</evidence>
<comment type="similarity">
    <text evidence="6">Belongs to the peptidase M48 family.</text>
</comment>
<dbReference type="RefSeq" id="WP_184796833.1">
    <property type="nucleotide sequence ID" value="NZ_JACIIZ010000001.1"/>
</dbReference>
<protein>
    <submittedName>
        <fullName evidence="9">Zn-dependent protease with chaperone function</fullName>
    </submittedName>
</protein>
<dbReference type="Gene3D" id="3.30.2010.10">
    <property type="entry name" value="Metalloproteases ('zincins'), catalytic domain"/>
    <property type="match status" value="1"/>
</dbReference>